<evidence type="ECO:0000313" key="3">
    <source>
        <dbReference type="Proteomes" id="UP000291078"/>
    </source>
</evidence>
<dbReference type="AlphaFoldDB" id="A0A4Q7SB52"/>
<gene>
    <name evidence="2" type="ORF">EV147_1964</name>
</gene>
<evidence type="ECO:0000313" key="2">
    <source>
        <dbReference type="EMBL" id="RZT42918.1"/>
    </source>
</evidence>
<feature type="region of interest" description="Disordered" evidence="1">
    <location>
        <begin position="1"/>
        <end position="33"/>
    </location>
</feature>
<organism evidence="2 3">
    <name type="scientific">Cupriavidus agavae</name>
    <dbReference type="NCBI Taxonomy" id="1001822"/>
    <lineage>
        <taxon>Bacteria</taxon>
        <taxon>Pseudomonadati</taxon>
        <taxon>Pseudomonadota</taxon>
        <taxon>Betaproteobacteria</taxon>
        <taxon>Burkholderiales</taxon>
        <taxon>Burkholderiaceae</taxon>
        <taxon>Cupriavidus</taxon>
    </lineage>
</organism>
<comment type="caution">
    <text evidence="2">The sequence shown here is derived from an EMBL/GenBank/DDBJ whole genome shotgun (WGS) entry which is preliminary data.</text>
</comment>
<keyword evidence="3" id="KW-1185">Reference proteome</keyword>
<proteinExistence type="predicted"/>
<accession>A0A4Q7SB52</accession>
<protein>
    <submittedName>
        <fullName evidence="2">Uncharacterized protein</fullName>
    </submittedName>
</protein>
<dbReference type="Proteomes" id="UP000291078">
    <property type="component" value="Unassembled WGS sequence"/>
</dbReference>
<dbReference type="RefSeq" id="WP_157994675.1">
    <property type="nucleotide sequence ID" value="NZ_SGXM01000001.1"/>
</dbReference>
<dbReference type="EMBL" id="SGXM01000001">
    <property type="protein sequence ID" value="RZT42918.1"/>
    <property type="molecule type" value="Genomic_DNA"/>
</dbReference>
<sequence>MARKLRNNVSTPGTRRCPSRLFDRAPLTQRPAQAARTVRQHIGWVFHH</sequence>
<name>A0A4Q7SB52_9BURK</name>
<evidence type="ECO:0000256" key="1">
    <source>
        <dbReference type="SAM" id="MobiDB-lite"/>
    </source>
</evidence>
<reference evidence="2 3" key="1">
    <citation type="journal article" date="2015" name="Stand. Genomic Sci.">
        <title>Genomic Encyclopedia of Bacterial and Archaeal Type Strains, Phase III: the genomes of soil and plant-associated and newly described type strains.</title>
        <authorList>
            <person name="Whitman W.B."/>
            <person name="Woyke T."/>
            <person name="Klenk H.P."/>
            <person name="Zhou Y."/>
            <person name="Lilburn T.G."/>
            <person name="Beck B.J."/>
            <person name="De Vos P."/>
            <person name="Vandamme P."/>
            <person name="Eisen J.A."/>
            <person name="Garrity G."/>
            <person name="Hugenholtz P."/>
            <person name="Kyrpides N.C."/>
        </authorList>
    </citation>
    <scope>NUCLEOTIDE SEQUENCE [LARGE SCALE GENOMIC DNA]</scope>
    <source>
        <strain evidence="2 3">ASC-9842</strain>
    </source>
</reference>